<accession>A0AAW1IBE5</accession>
<evidence type="ECO:0000313" key="3">
    <source>
        <dbReference type="Proteomes" id="UP001458880"/>
    </source>
</evidence>
<gene>
    <name evidence="2" type="ORF">QE152_g37051</name>
</gene>
<keyword evidence="3" id="KW-1185">Reference proteome</keyword>
<dbReference type="Proteomes" id="UP001458880">
    <property type="component" value="Unassembled WGS sequence"/>
</dbReference>
<protein>
    <submittedName>
        <fullName evidence="2">Uncharacterized protein</fullName>
    </submittedName>
</protein>
<organism evidence="2 3">
    <name type="scientific">Popillia japonica</name>
    <name type="common">Japanese beetle</name>
    <dbReference type="NCBI Taxonomy" id="7064"/>
    <lineage>
        <taxon>Eukaryota</taxon>
        <taxon>Metazoa</taxon>
        <taxon>Ecdysozoa</taxon>
        <taxon>Arthropoda</taxon>
        <taxon>Hexapoda</taxon>
        <taxon>Insecta</taxon>
        <taxon>Pterygota</taxon>
        <taxon>Neoptera</taxon>
        <taxon>Endopterygota</taxon>
        <taxon>Coleoptera</taxon>
        <taxon>Polyphaga</taxon>
        <taxon>Scarabaeiformia</taxon>
        <taxon>Scarabaeidae</taxon>
        <taxon>Rutelinae</taxon>
        <taxon>Popillia</taxon>
    </lineage>
</organism>
<evidence type="ECO:0000313" key="2">
    <source>
        <dbReference type="EMBL" id="KAK9686626.1"/>
    </source>
</evidence>
<comment type="caution">
    <text evidence="2">The sequence shown here is derived from an EMBL/GenBank/DDBJ whole genome shotgun (WGS) entry which is preliminary data.</text>
</comment>
<evidence type="ECO:0000256" key="1">
    <source>
        <dbReference type="SAM" id="MobiDB-lite"/>
    </source>
</evidence>
<name>A0AAW1IBE5_POPJA</name>
<sequence>MGGPRRPIAVRRIDTYRQPSKRSSTRREGLGSSPGYFEFMTDIRSCRQCHMYMSAMTYGSGDSRAGNAPFWVFGGPPVVLCHRIKSVNTMGAAIHVLGMPPSGYSVDHPSSSVTG</sequence>
<feature type="region of interest" description="Disordered" evidence="1">
    <location>
        <begin position="1"/>
        <end position="32"/>
    </location>
</feature>
<proteinExistence type="predicted"/>
<reference evidence="2 3" key="1">
    <citation type="journal article" date="2024" name="BMC Genomics">
        <title>De novo assembly and annotation of Popillia japonica's genome with initial clues to its potential as an invasive pest.</title>
        <authorList>
            <person name="Cucini C."/>
            <person name="Boschi S."/>
            <person name="Funari R."/>
            <person name="Cardaioli E."/>
            <person name="Iannotti N."/>
            <person name="Marturano G."/>
            <person name="Paoli F."/>
            <person name="Bruttini M."/>
            <person name="Carapelli A."/>
            <person name="Frati F."/>
            <person name="Nardi F."/>
        </authorList>
    </citation>
    <scope>NUCLEOTIDE SEQUENCE [LARGE SCALE GENOMIC DNA]</scope>
    <source>
        <strain evidence="2">DMR45628</strain>
    </source>
</reference>
<dbReference type="AlphaFoldDB" id="A0AAW1IBE5"/>
<dbReference type="EMBL" id="JASPKY010000694">
    <property type="protein sequence ID" value="KAK9686626.1"/>
    <property type="molecule type" value="Genomic_DNA"/>
</dbReference>